<sequence length="646" mass="71536">MCERSHKKEENMKGKSLKKKAVLLLVSLIIMIGTAWGARGIESQFGNVSVKRIYFNNDDGYRMSGILYQPVNATSENPAPAIVTSHGNNGYTAAMTSYNVELSRRGYVVLALEMEGHGRSEYVPDELGDGSYGGIAAAEYLMNLDFVDHSQLGGTGHSKGANAAVGMAKKYPDSVKGILLNGYISPSITGGGLDESLIHTNVALNMSRYDECGQDLLHHVMGTEWNYDYLRNKEVAAALFSETWGGAEILNLVNVGCGSWEDGTKRIFYTIEDCTHVTTVNSKNAVKNGLDFFMNSMKAPVPIDSSNQVWGLRFLFGTTEIIGIVMLFLSLANLLFLWKPFESLEQRETNGTAVMTGTRSIWYRICFITLFTVIPVLTFVPCYVYGENRVKQSALFPFNPSSFGYLIWTVANALCMLVIFIIWHFAYGKKHGGNMEVYGWKVGKNASETAVYIGKAALYAVCLIVPVFVIMAVTEKVFTVEAASWIFNIRTFSLDRLVYMIQYFIPFFVSFLIGSIAFSAILRDDSMEEDGRKQMVKNQMIGILQAVGGLTIMYIIWNMVYFVSGKPSFLYRETPYVMGNAGFMCICFSLIPMFGINAILSTHMSVKTKRIWTGAFVCALFIVWITFAGQSMALPSTQSAVGALAG</sequence>
<dbReference type="Gene3D" id="3.40.50.1820">
    <property type="entry name" value="alpha/beta hydrolase"/>
    <property type="match status" value="1"/>
</dbReference>
<keyword evidence="1 3" id="KW-0378">Hydrolase</keyword>
<keyword evidence="2" id="KW-0812">Transmembrane</keyword>
<evidence type="ECO:0000256" key="1">
    <source>
        <dbReference type="ARBA" id="ARBA00022801"/>
    </source>
</evidence>
<feature type="transmembrane region" description="Helical" evidence="2">
    <location>
        <begin position="321"/>
        <end position="341"/>
    </location>
</feature>
<reference evidence="3 4" key="1">
    <citation type="submission" date="2018-08" db="EMBL/GenBank/DDBJ databases">
        <title>A genome reference for cultivated species of the human gut microbiota.</title>
        <authorList>
            <person name="Zou Y."/>
            <person name="Xue W."/>
            <person name="Luo G."/>
        </authorList>
    </citation>
    <scope>NUCLEOTIDE SEQUENCE [LARGE SCALE GENOMIC DNA]</scope>
    <source>
        <strain evidence="3 4">TF05-11AC</strain>
    </source>
</reference>
<dbReference type="EMBL" id="QSSQ01000007">
    <property type="protein sequence ID" value="RGM05346.1"/>
    <property type="molecule type" value="Genomic_DNA"/>
</dbReference>
<feature type="transmembrane region" description="Helical" evidence="2">
    <location>
        <begin position="449"/>
        <end position="473"/>
    </location>
</feature>
<protein>
    <submittedName>
        <fullName evidence="3">Alpha/beta hydrolase</fullName>
    </submittedName>
</protein>
<dbReference type="Proteomes" id="UP000261257">
    <property type="component" value="Unassembled WGS sequence"/>
</dbReference>
<dbReference type="InterPro" id="IPR029058">
    <property type="entry name" value="AB_hydrolase_fold"/>
</dbReference>
<evidence type="ECO:0000313" key="4">
    <source>
        <dbReference type="Proteomes" id="UP000261257"/>
    </source>
</evidence>
<feature type="transmembrane region" description="Helical" evidence="2">
    <location>
        <begin position="406"/>
        <end position="428"/>
    </location>
</feature>
<dbReference type="Pfam" id="PF06500">
    <property type="entry name" value="FrsA-like"/>
    <property type="match status" value="1"/>
</dbReference>
<dbReference type="InterPro" id="IPR010520">
    <property type="entry name" value="FrsA-like"/>
</dbReference>
<accession>A0A3E4U9V7</accession>
<dbReference type="SUPFAM" id="SSF53474">
    <property type="entry name" value="alpha/beta-Hydrolases"/>
    <property type="match status" value="1"/>
</dbReference>
<evidence type="ECO:0000256" key="2">
    <source>
        <dbReference type="SAM" id="Phobius"/>
    </source>
</evidence>
<gene>
    <name evidence="3" type="ORF">DXC39_11030</name>
</gene>
<feature type="transmembrane region" description="Helical" evidence="2">
    <location>
        <begin position="611"/>
        <end position="629"/>
    </location>
</feature>
<name>A0A3E4U9V7_9FIRM</name>
<organism evidence="3 4">
    <name type="scientific">Hungatella hathewayi</name>
    <dbReference type="NCBI Taxonomy" id="154046"/>
    <lineage>
        <taxon>Bacteria</taxon>
        <taxon>Bacillati</taxon>
        <taxon>Bacillota</taxon>
        <taxon>Clostridia</taxon>
        <taxon>Lachnospirales</taxon>
        <taxon>Lachnospiraceae</taxon>
        <taxon>Hungatella</taxon>
    </lineage>
</organism>
<dbReference type="AlphaFoldDB" id="A0A3E4U9V7"/>
<dbReference type="GO" id="GO:0016787">
    <property type="term" value="F:hydrolase activity"/>
    <property type="evidence" value="ECO:0007669"/>
    <property type="project" value="UniProtKB-KW"/>
</dbReference>
<feature type="transmembrane region" description="Helical" evidence="2">
    <location>
        <begin position="361"/>
        <end position="386"/>
    </location>
</feature>
<comment type="caution">
    <text evidence="3">The sequence shown here is derived from an EMBL/GenBank/DDBJ whole genome shotgun (WGS) entry which is preliminary data.</text>
</comment>
<feature type="transmembrane region" description="Helical" evidence="2">
    <location>
        <begin position="576"/>
        <end position="599"/>
    </location>
</feature>
<proteinExistence type="predicted"/>
<keyword evidence="2" id="KW-1133">Transmembrane helix</keyword>
<evidence type="ECO:0000313" key="3">
    <source>
        <dbReference type="EMBL" id="RGM05346.1"/>
    </source>
</evidence>
<dbReference type="PANTHER" id="PTHR22946">
    <property type="entry name" value="DIENELACTONE HYDROLASE DOMAIN-CONTAINING PROTEIN-RELATED"/>
    <property type="match status" value="1"/>
</dbReference>
<dbReference type="InterPro" id="IPR050261">
    <property type="entry name" value="FrsA_esterase"/>
</dbReference>
<feature type="transmembrane region" description="Helical" evidence="2">
    <location>
        <begin position="500"/>
        <end position="522"/>
    </location>
</feature>
<feature type="transmembrane region" description="Helical" evidence="2">
    <location>
        <begin position="543"/>
        <end position="564"/>
    </location>
</feature>
<keyword evidence="2" id="KW-0472">Membrane</keyword>